<reference evidence="2" key="1">
    <citation type="submission" date="2015-12" db="EMBL/GenBank/DDBJ databases">
        <authorList>
            <person name="Zhang G."/>
            <person name="Stingl U."/>
        </authorList>
    </citation>
    <scope>NUCLEOTIDE SEQUENCE [LARGE SCALE GENOMIC DNA]</scope>
    <source>
        <strain evidence="2">ZGT118</strain>
    </source>
</reference>
<evidence type="ECO:0000313" key="1">
    <source>
        <dbReference type="EMBL" id="KUJ85584.1"/>
    </source>
</evidence>
<dbReference type="EMBL" id="LQBQ01000001">
    <property type="protein sequence ID" value="KUJ85584.1"/>
    <property type="molecule type" value="Genomic_DNA"/>
</dbReference>
<organism evidence="1 2">
    <name type="scientific">Ruegeria marisrubri</name>
    <dbReference type="NCBI Taxonomy" id="1685379"/>
    <lineage>
        <taxon>Bacteria</taxon>
        <taxon>Pseudomonadati</taxon>
        <taxon>Pseudomonadota</taxon>
        <taxon>Alphaproteobacteria</taxon>
        <taxon>Rhodobacterales</taxon>
        <taxon>Roseobacteraceae</taxon>
        <taxon>Ruegeria</taxon>
    </lineage>
</organism>
<protein>
    <submittedName>
        <fullName evidence="1">Uncharacterized protein</fullName>
    </submittedName>
</protein>
<comment type="caution">
    <text evidence="1">The sequence shown here is derived from an EMBL/GenBank/DDBJ whole genome shotgun (WGS) entry which is preliminary data.</text>
</comment>
<accession>A0A101CYH3</accession>
<gene>
    <name evidence="1" type="ORF">AVO45_00900</name>
</gene>
<name>A0A101CYH3_9RHOB</name>
<dbReference type="AlphaFoldDB" id="A0A101CYH3"/>
<evidence type="ECO:0000313" key="2">
    <source>
        <dbReference type="Proteomes" id="UP000053791"/>
    </source>
</evidence>
<dbReference type="Proteomes" id="UP000053791">
    <property type="component" value="Unassembled WGS sequence"/>
</dbReference>
<keyword evidence="2" id="KW-1185">Reference proteome</keyword>
<sequence>MFDEPRAVAVFPLATASDEQLGSFFNGLDGLAVWPEVGSRWMQRMVGEPCFDNDGFYVLQPGVYRYRLEFEGGVTVKTVIHEYLATYVAW</sequence>
<proteinExistence type="predicted"/>